<dbReference type="InterPro" id="IPR018490">
    <property type="entry name" value="cNMP-bd_dom_sf"/>
</dbReference>
<proteinExistence type="predicted"/>
<sequence length="243" mass="28781">KKLLLRTFYTSQIRVFYESLQRGIYYRLTKIFNTSNTCQIKTLRSFIAIISDLIQYAIHFHRKQEISQIQDFLKTIKCLKAFPTERLLDKHVTGTFFRKERLISDSMEMPRNIHFVESGLAKIVKKVVKNVFILVRELRSGEFYIPSGENTNEFLISCGCQILSIKENDFRKFSNAEVDARILLASEMLPKIPSFSAKIQINRQRRWSNLRRKIVHDTVQLSRSRTFLLMYFLPIYKLNILKK</sequence>
<name>E4Z6D2_OIKDI</name>
<dbReference type="AlphaFoldDB" id="E4Z6D2"/>
<reference evidence="1" key="1">
    <citation type="journal article" date="2010" name="Science">
        <title>Plasticity of animal genome architecture unmasked by rapid evolution of a pelagic tunicate.</title>
        <authorList>
            <person name="Denoeud F."/>
            <person name="Henriet S."/>
            <person name="Mungpakdee S."/>
            <person name="Aury J.M."/>
            <person name="Da Silva C."/>
            <person name="Brinkmann H."/>
            <person name="Mikhaleva J."/>
            <person name="Olsen L.C."/>
            <person name="Jubin C."/>
            <person name="Canestro C."/>
            <person name="Bouquet J.M."/>
            <person name="Danks G."/>
            <person name="Poulain J."/>
            <person name="Campsteijn C."/>
            <person name="Adamski M."/>
            <person name="Cross I."/>
            <person name="Yadetie F."/>
            <person name="Muffato M."/>
            <person name="Louis A."/>
            <person name="Butcher S."/>
            <person name="Tsagkogeorga G."/>
            <person name="Konrad A."/>
            <person name="Singh S."/>
            <person name="Jensen M.F."/>
            <person name="Cong E.H."/>
            <person name="Eikeseth-Otteraa H."/>
            <person name="Noel B."/>
            <person name="Anthouard V."/>
            <person name="Porcel B.M."/>
            <person name="Kachouri-Lafond R."/>
            <person name="Nishino A."/>
            <person name="Ugolini M."/>
            <person name="Chourrout P."/>
            <person name="Nishida H."/>
            <person name="Aasland R."/>
            <person name="Huzurbazar S."/>
            <person name="Westhof E."/>
            <person name="Delsuc F."/>
            <person name="Lehrach H."/>
            <person name="Reinhardt R."/>
            <person name="Weissenbach J."/>
            <person name="Roy S.W."/>
            <person name="Artiguenave F."/>
            <person name="Postlethwait J.H."/>
            <person name="Manak J.R."/>
            <person name="Thompson E.M."/>
            <person name="Jaillon O."/>
            <person name="Du Pasquier L."/>
            <person name="Boudinot P."/>
            <person name="Liberles D.A."/>
            <person name="Volff J.N."/>
            <person name="Philippe H."/>
            <person name="Lenhard B."/>
            <person name="Roest Crollius H."/>
            <person name="Wincker P."/>
            <person name="Chourrout D."/>
        </authorList>
    </citation>
    <scope>NUCLEOTIDE SEQUENCE [LARGE SCALE GENOMIC DNA]</scope>
</reference>
<gene>
    <name evidence="1" type="ORF">GSOID_T00027841001</name>
</gene>
<dbReference type="SUPFAM" id="SSF51206">
    <property type="entry name" value="cAMP-binding domain-like"/>
    <property type="match status" value="1"/>
</dbReference>
<evidence type="ECO:0008006" key="2">
    <source>
        <dbReference type="Google" id="ProtNLM"/>
    </source>
</evidence>
<dbReference type="EMBL" id="FN658020">
    <property type="protein sequence ID" value="CBY43260.1"/>
    <property type="molecule type" value="Genomic_DNA"/>
</dbReference>
<dbReference type="Proteomes" id="UP000011014">
    <property type="component" value="Unassembled WGS sequence"/>
</dbReference>
<organism evidence="1">
    <name type="scientific">Oikopleura dioica</name>
    <name type="common">Tunicate</name>
    <dbReference type="NCBI Taxonomy" id="34765"/>
    <lineage>
        <taxon>Eukaryota</taxon>
        <taxon>Metazoa</taxon>
        <taxon>Chordata</taxon>
        <taxon>Tunicata</taxon>
        <taxon>Appendicularia</taxon>
        <taxon>Copelata</taxon>
        <taxon>Oikopleuridae</taxon>
        <taxon>Oikopleura</taxon>
    </lineage>
</organism>
<accession>E4Z6D2</accession>
<feature type="non-terminal residue" evidence="1">
    <location>
        <position position="1"/>
    </location>
</feature>
<evidence type="ECO:0000313" key="1">
    <source>
        <dbReference type="EMBL" id="CBY43260.1"/>
    </source>
</evidence>
<protein>
    <recommendedName>
        <fullName evidence="2">Cyclic nucleotide-binding domain-containing protein</fullName>
    </recommendedName>
</protein>